<dbReference type="Gene3D" id="1.10.12.10">
    <property type="entry name" value="Lyase 2-enoyl-coa Hydratase, Chain A, domain 2"/>
    <property type="match status" value="1"/>
</dbReference>
<reference evidence="3 4" key="1">
    <citation type="journal article" date="2014" name="Genome Announc.">
        <title>Draft Genome Sequences of Two Vibrionaceae Species, Vibrio ponticus C121 and Photobacterium aphoticum C119, Isolated as Coral Reef Microbiota.</title>
        <authorList>
            <person name="Al-saari N."/>
            <person name="Meirelles P.M."/>
            <person name="Mino S."/>
            <person name="Suda W."/>
            <person name="Oshima K."/>
            <person name="Hattori M."/>
            <person name="Ohkuma M."/>
            <person name="Thompson F.L."/>
            <person name="Gomez-Gil B."/>
            <person name="Sawabe T."/>
            <person name="Sawabe T."/>
        </authorList>
    </citation>
    <scope>NUCLEOTIDE SEQUENCE [LARGE SCALE GENOMIC DNA]</scope>
    <source>
        <strain evidence="3 4">JCM 19237</strain>
    </source>
</reference>
<feature type="compositionally biased region" description="Basic and acidic residues" evidence="2">
    <location>
        <begin position="306"/>
        <end position="329"/>
    </location>
</feature>
<dbReference type="AlphaFoldDB" id="A0A090QIR3"/>
<dbReference type="Gene3D" id="3.90.226.10">
    <property type="entry name" value="2-enoyl-CoA Hydratase, Chain A, domain 1"/>
    <property type="match status" value="1"/>
</dbReference>
<evidence type="ECO:0000256" key="1">
    <source>
        <dbReference type="ARBA" id="ARBA00005254"/>
    </source>
</evidence>
<proteinExistence type="inferred from homology"/>
<dbReference type="CDD" id="cd06558">
    <property type="entry name" value="crotonase-like"/>
    <property type="match status" value="1"/>
</dbReference>
<dbReference type="GO" id="GO:0004490">
    <property type="term" value="F:methylglutaconyl-CoA hydratase activity"/>
    <property type="evidence" value="ECO:0007669"/>
    <property type="project" value="UniProtKB-EC"/>
</dbReference>
<dbReference type="GO" id="GO:0008300">
    <property type="term" value="P:isoprenoid catabolic process"/>
    <property type="evidence" value="ECO:0007669"/>
    <property type="project" value="TreeGrafter"/>
</dbReference>
<dbReference type="PANTHER" id="PTHR42964">
    <property type="entry name" value="ENOYL-COA HYDRATASE"/>
    <property type="match status" value="1"/>
</dbReference>
<dbReference type="InterPro" id="IPR051683">
    <property type="entry name" value="Enoyl-CoA_Hydratase/Isomerase"/>
</dbReference>
<dbReference type="eggNOG" id="COG1024">
    <property type="taxonomic scope" value="Bacteria"/>
</dbReference>
<gene>
    <name evidence="3" type="ORF">JCM19237_5719</name>
</gene>
<accession>A0A090QIR3</accession>
<sequence length="329" mass="35823">MPPISVTTGTASDAQGADAHIGEHIRAHIRCDIDDRGVATLTLHRPDKHNAFNAQTINQLLVTLKQLKGMIVPDDNSTLAHKPHDDTPPLRVLLLQASGKHFSAGADLGWMQSMVSATQEENYQDAQQLATLLHTLDTFPVPTVARVQGNAYGGAIGLLCCCDVVLATASAQCCLSEVKIGLAPATISPYVCRTMGQRHARRFMLTAEPIDSELALTTSLFHRVLPDEASLDIAIQDTITHLLRNSPDAMQISKSLCHLCSSTPLSEALRQETARIIAVVRASPQGQEGLNAFLNKRVAHWQNKPHRNDTSEDNSKANEQSNHKDMDDE</sequence>
<dbReference type="InterPro" id="IPR014748">
    <property type="entry name" value="Enoyl-CoA_hydra_C"/>
</dbReference>
<dbReference type="EMBL" id="BBMN01000001">
    <property type="protein sequence ID" value="GAL02826.1"/>
    <property type="molecule type" value="Genomic_DNA"/>
</dbReference>
<dbReference type="InterPro" id="IPR001753">
    <property type="entry name" value="Enoyl-CoA_hydra/iso"/>
</dbReference>
<protein>
    <submittedName>
        <fullName evidence="3">Methylglutaconyl-CoA hydratase</fullName>
        <ecNumber evidence="3">4.2.1.18</ecNumber>
    </submittedName>
</protein>
<feature type="region of interest" description="Disordered" evidence="2">
    <location>
        <begin position="304"/>
        <end position="329"/>
    </location>
</feature>
<dbReference type="PANTHER" id="PTHR42964:SF1">
    <property type="entry name" value="POLYKETIDE BIOSYNTHESIS ENOYL-COA HYDRATASE PKSH-RELATED"/>
    <property type="match status" value="1"/>
</dbReference>
<dbReference type="SUPFAM" id="SSF52096">
    <property type="entry name" value="ClpP/crotonase"/>
    <property type="match status" value="1"/>
</dbReference>
<dbReference type="InterPro" id="IPR029045">
    <property type="entry name" value="ClpP/crotonase-like_dom_sf"/>
</dbReference>
<comment type="caution">
    <text evidence="3">The sequence shown here is derived from an EMBL/GenBank/DDBJ whole genome shotgun (WGS) entry which is preliminary data.</text>
</comment>
<dbReference type="Pfam" id="PF00378">
    <property type="entry name" value="ECH_1"/>
    <property type="match status" value="1"/>
</dbReference>
<dbReference type="STRING" id="754436.JCM19237_5719"/>
<dbReference type="EC" id="4.2.1.18" evidence="3"/>
<evidence type="ECO:0000313" key="3">
    <source>
        <dbReference type="EMBL" id="GAL02826.1"/>
    </source>
</evidence>
<comment type="similarity">
    <text evidence="1">Belongs to the enoyl-CoA hydratase/isomerase family.</text>
</comment>
<evidence type="ECO:0000256" key="2">
    <source>
        <dbReference type="SAM" id="MobiDB-lite"/>
    </source>
</evidence>
<organism evidence="3 4">
    <name type="scientific">Photobacterium aphoticum</name>
    <dbReference type="NCBI Taxonomy" id="754436"/>
    <lineage>
        <taxon>Bacteria</taxon>
        <taxon>Pseudomonadati</taxon>
        <taxon>Pseudomonadota</taxon>
        <taxon>Gammaproteobacteria</taxon>
        <taxon>Vibrionales</taxon>
        <taxon>Vibrionaceae</taxon>
        <taxon>Photobacterium</taxon>
    </lineage>
</organism>
<keyword evidence="3" id="KW-0456">Lyase</keyword>
<name>A0A090QIR3_9GAMM</name>
<evidence type="ECO:0000313" key="4">
    <source>
        <dbReference type="Proteomes" id="UP000029227"/>
    </source>
</evidence>
<dbReference type="Proteomes" id="UP000029227">
    <property type="component" value="Unassembled WGS sequence"/>
</dbReference>